<gene>
    <name evidence="2" type="ORF">UFOPK1412_00395</name>
</gene>
<proteinExistence type="predicted"/>
<dbReference type="AlphaFoldDB" id="A0A6J6BCU8"/>
<organism evidence="2">
    <name type="scientific">freshwater metagenome</name>
    <dbReference type="NCBI Taxonomy" id="449393"/>
    <lineage>
        <taxon>unclassified sequences</taxon>
        <taxon>metagenomes</taxon>
        <taxon>ecological metagenomes</taxon>
    </lineage>
</organism>
<evidence type="ECO:0000313" key="2">
    <source>
        <dbReference type="EMBL" id="CAB4536229.1"/>
    </source>
</evidence>
<dbReference type="InterPro" id="IPR050678">
    <property type="entry name" value="DNA_Partitioning_ATPase"/>
</dbReference>
<dbReference type="Pfam" id="PF13614">
    <property type="entry name" value="AAA_31"/>
    <property type="match status" value="1"/>
</dbReference>
<reference evidence="2" key="1">
    <citation type="submission" date="2020-05" db="EMBL/GenBank/DDBJ databases">
        <authorList>
            <person name="Chiriac C."/>
            <person name="Salcher M."/>
            <person name="Ghai R."/>
            <person name="Kavagutti S V."/>
        </authorList>
    </citation>
    <scope>NUCLEOTIDE SEQUENCE</scope>
</reference>
<dbReference type="EMBL" id="CAEZSI010000034">
    <property type="protein sequence ID" value="CAB4536229.1"/>
    <property type="molecule type" value="Genomic_DNA"/>
</dbReference>
<accession>A0A6J6BCU8</accession>
<dbReference type="SUPFAM" id="SSF52540">
    <property type="entry name" value="P-loop containing nucleoside triphosphate hydrolases"/>
    <property type="match status" value="1"/>
</dbReference>
<evidence type="ECO:0000259" key="1">
    <source>
        <dbReference type="Pfam" id="PF13614"/>
    </source>
</evidence>
<sequence length="216" mass="23847">MGDVSMAKASQKVKGFPSLECISSNTSLAQAEIELVPMVAREMRLKDAIDELATERSNAGEPLDYIFIDCPPSLGLLTINALTAAKEMLVPIQCEYYALEGLSQLLKTFDLVKKRLNPSLRLSTFVLTMFDSRTRLANDVAEEIRKHYPNELIDIPVPRAVRVSEAPGFNQTVMTYDAASPGAIAYMSVARELAERGKPFDSNVVSINYKREGEIA</sequence>
<name>A0A6J6BCU8_9ZZZZ</name>
<dbReference type="InterPro" id="IPR027417">
    <property type="entry name" value="P-loop_NTPase"/>
</dbReference>
<dbReference type="CDD" id="cd02042">
    <property type="entry name" value="ParAB_family"/>
    <property type="match status" value="1"/>
</dbReference>
<dbReference type="InterPro" id="IPR025669">
    <property type="entry name" value="AAA_dom"/>
</dbReference>
<feature type="domain" description="AAA" evidence="1">
    <location>
        <begin position="7"/>
        <end position="121"/>
    </location>
</feature>
<protein>
    <submittedName>
        <fullName evidence="2">Unannotated protein</fullName>
    </submittedName>
</protein>
<dbReference type="PANTHER" id="PTHR13696:SF52">
    <property type="entry name" value="PARA FAMILY PROTEIN CT_582"/>
    <property type="match status" value="1"/>
</dbReference>
<dbReference type="PANTHER" id="PTHR13696">
    <property type="entry name" value="P-LOOP CONTAINING NUCLEOSIDE TRIPHOSPHATE HYDROLASE"/>
    <property type="match status" value="1"/>
</dbReference>
<dbReference type="Gene3D" id="3.40.50.300">
    <property type="entry name" value="P-loop containing nucleotide triphosphate hydrolases"/>
    <property type="match status" value="1"/>
</dbReference>